<dbReference type="AlphaFoldDB" id="A0AAW2NSA5"/>
<reference evidence="2" key="1">
    <citation type="submission" date="2020-06" db="EMBL/GenBank/DDBJ databases">
        <authorList>
            <person name="Li T."/>
            <person name="Hu X."/>
            <person name="Zhang T."/>
            <person name="Song X."/>
            <person name="Zhang H."/>
            <person name="Dai N."/>
            <person name="Sheng W."/>
            <person name="Hou X."/>
            <person name="Wei L."/>
        </authorList>
    </citation>
    <scope>NUCLEOTIDE SEQUENCE</scope>
    <source>
        <strain evidence="2">G02</strain>
        <tissue evidence="2">Leaf</tissue>
    </source>
</reference>
<name>A0AAW2NSA5_SESRA</name>
<gene>
    <name evidence="2" type="ORF">Sradi_4414800</name>
</gene>
<accession>A0AAW2NSA5</accession>
<sequence>MENPTNVADKQKTPDAPANTQALQVVTSVSPAPIVKGPPTTTLPQATSLPLVVIPMADLPRRSTSSDTSAEEISPALLGAIQQIGSAAVREQVAALAPMRIATPSDVEAPEEESGEAVPAPAPPTIRRPDIHSSVPQEFPANWLARLECL</sequence>
<feature type="region of interest" description="Disordered" evidence="1">
    <location>
        <begin position="104"/>
        <end position="134"/>
    </location>
</feature>
<organism evidence="2">
    <name type="scientific">Sesamum radiatum</name>
    <name type="common">Black benniseed</name>
    <dbReference type="NCBI Taxonomy" id="300843"/>
    <lineage>
        <taxon>Eukaryota</taxon>
        <taxon>Viridiplantae</taxon>
        <taxon>Streptophyta</taxon>
        <taxon>Embryophyta</taxon>
        <taxon>Tracheophyta</taxon>
        <taxon>Spermatophyta</taxon>
        <taxon>Magnoliopsida</taxon>
        <taxon>eudicotyledons</taxon>
        <taxon>Gunneridae</taxon>
        <taxon>Pentapetalae</taxon>
        <taxon>asterids</taxon>
        <taxon>lamiids</taxon>
        <taxon>Lamiales</taxon>
        <taxon>Pedaliaceae</taxon>
        <taxon>Sesamum</taxon>
    </lineage>
</organism>
<comment type="caution">
    <text evidence="2">The sequence shown here is derived from an EMBL/GenBank/DDBJ whole genome shotgun (WGS) entry which is preliminary data.</text>
</comment>
<protein>
    <submittedName>
        <fullName evidence="2">Uncharacterized protein</fullName>
    </submittedName>
</protein>
<proteinExistence type="predicted"/>
<dbReference type="EMBL" id="JACGWJ010000019">
    <property type="protein sequence ID" value="KAL0345835.1"/>
    <property type="molecule type" value="Genomic_DNA"/>
</dbReference>
<reference evidence="2" key="2">
    <citation type="journal article" date="2024" name="Plant">
        <title>Genomic evolution and insights into agronomic trait innovations of Sesamum species.</title>
        <authorList>
            <person name="Miao H."/>
            <person name="Wang L."/>
            <person name="Qu L."/>
            <person name="Liu H."/>
            <person name="Sun Y."/>
            <person name="Le M."/>
            <person name="Wang Q."/>
            <person name="Wei S."/>
            <person name="Zheng Y."/>
            <person name="Lin W."/>
            <person name="Duan Y."/>
            <person name="Cao H."/>
            <person name="Xiong S."/>
            <person name="Wang X."/>
            <person name="Wei L."/>
            <person name="Li C."/>
            <person name="Ma Q."/>
            <person name="Ju M."/>
            <person name="Zhao R."/>
            <person name="Li G."/>
            <person name="Mu C."/>
            <person name="Tian Q."/>
            <person name="Mei H."/>
            <person name="Zhang T."/>
            <person name="Gao T."/>
            <person name="Zhang H."/>
        </authorList>
    </citation>
    <scope>NUCLEOTIDE SEQUENCE</scope>
    <source>
        <strain evidence="2">G02</strain>
    </source>
</reference>
<evidence type="ECO:0000313" key="2">
    <source>
        <dbReference type="EMBL" id="KAL0345835.1"/>
    </source>
</evidence>
<evidence type="ECO:0000256" key="1">
    <source>
        <dbReference type="SAM" id="MobiDB-lite"/>
    </source>
</evidence>